<accession>A0ABX7XQV3</accession>
<dbReference type="EMBL" id="CP072361">
    <property type="protein sequence ID" value="QUB75985.1"/>
    <property type="molecule type" value="Genomic_DNA"/>
</dbReference>
<reference evidence="1 2" key="1">
    <citation type="submission" date="2021-03" db="EMBL/GenBank/DDBJ databases">
        <title>Human Oral Microbial Genomes.</title>
        <authorList>
            <person name="Johnston C.D."/>
            <person name="Chen T."/>
            <person name="Dewhirst F.E."/>
        </authorList>
    </citation>
    <scope>NUCLEOTIDE SEQUENCE [LARGE SCALE GENOMIC DNA]</scope>
    <source>
        <strain evidence="1 2">F0054</strain>
    </source>
</reference>
<proteinExistence type="predicted"/>
<organism evidence="1 2">
    <name type="scientific">Prevotella melaninogenica</name>
    <dbReference type="NCBI Taxonomy" id="28132"/>
    <lineage>
        <taxon>Bacteria</taxon>
        <taxon>Pseudomonadati</taxon>
        <taxon>Bacteroidota</taxon>
        <taxon>Bacteroidia</taxon>
        <taxon>Bacteroidales</taxon>
        <taxon>Prevotellaceae</taxon>
        <taxon>Prevotella</taxon>
    </lineage>
</organism>
<evidence type="ECO:0000313" key="2">
    <source>
        <dbReference type="Proteomes" id="UP000682195"/>
    </source>
</evidence>
<gene>
    <name evidence="1" type="ORF">J5A58_03035</name>
</gene>
<dbReference type="RefSeq" id="WP_211807976.1">
    <property type="nucleotide sequence ID" value="NZ_CP072361.1"/>
</dbReference>
<name>A0ABX7XQV3_9BACT</name>
<dbReference type="Proteomes" id="UP000682195">
    <property type="component" value="Chromosome 1"/>
</dbReference>
<keyword evidence="2" id="KW-1185">Reference proteome</keyword>
<evidence type="ECO:0000313" key="1">
    <source>
        <dbReference type="EMBL" id="QUB75985.1"/>
    </source>
</evidence>
<sequence length="173" mass="19919">MKFIILSVLTYMSIGLICCTNKKGTEMKIVHTTQEKDPMSLSLCEKTGMSEDMILPTDSQGMDSLMRVYKVSSLQAFSDDDEEEVRIDERYINILIPYAFNDLTKRGFVPVSSALYNKKLEDLGLASEQRHKLPYVYEYKHYFTSPTIMQGWTDDMAEDGIDKKDLRPNIFIT</sequence>
<protein>
    <submittedName>
        <fullName evidence="1">Uncharacterized protein</fullName>
    </submittedName>
</protein>